<dbReference type="Proteomes" id="UP001193501">
    <property type="component" value="Unassembled WGS sequence"/>
</dbReference>
<organism evidence="1 2">
    <name type="scientific">Stagnihabitans tardus</name>
    <dbReference type="NCBI Taxonomy" id="2699202"/>
    <lineage>
        <taxon>Bacteria</taxon>
        <taxon>Pseudomonadati</taxon>
        <taxon>Pseudomonadota</taxon>
        <taxon>Alphaproteobacteria</taxon>
        <taxon>Rhodobacterales</taxon>
        <taxon>Paracoccaceae</taxon>
        <taxon>Stagnihabitans</taxon>
    </lineage>
</organism>
<dbReference type="Pfam" id="PF12096">
    <property type="entry name" value="DUF3572"/>
    <property type="match status" value="1"/>
</dbReference>
<gene>
    <name evidence="1" type="ORF">GV832_08885</name>
</gene>
<dbReference type="InterPro" id="IPR021955">
    <property type="entry name" value="DUF3572"/>
</dbReference>
<dbReference type="EMBL" id="JAABNR010000007">
    <property type="protein sequence ID" value="NBZ87692.1"/>
    <property type="molecule type" value="Genomic_DNA"/>
</dbReference>
<accession>A0AAE4Y9Q2</accession>
<evidence type="ECO:0000313" key="1">
    <source>
        <dbReference type="EMBL" id="NBZ87692.1"/>
    </source>
</evidence>
<keyword evidence="2" id="KW-1185">Reference proteome</keyword>
<dbReference type="RefSeq" id="WP_168774506.1">
    <property type="nucleotide sequence ID" value="NZ_JAABNR010000007.1"/>
</dbReference>
<dbReference type="AlphaFoldDB" id="A0AAE4Y9Q2"/>
<sequence>MKNPGKPPVYGREAAETLGAQALEWLAGDPERLTGFLGASGLSPRELMTRASDPAILGAILDHLMTSDDLVMAFCDAMGLSYLAPQAARAVLPGGETWHWT</sequence>
<comment type="caution">
    <text evidence="1">The sequence shown here is derived from an EMBL/GenBank/DDBJ whole genome shotgun (WGS) entry which is preliminary data.</text>
</comment>
<evidence type="ECO:0000313" key="2">
    <source>
        <dbReference type="Proteomes" id="UP001193501"/>
    </source>
</evidence>
<name>A0AAE4Y9Q2_9RHOB</name>
<proteinExistence type="predicted"/>
<protein>
    <submittedName>
        <fullName evidence="1">DUF3572 family protein</fullName>
    </submittedName>
</protein>
<reference evidence="1" key="1">
    <citation type="submission" date="2020-01" db="EMBL/GenBank/DDBJ databases">
        <authorList>
            <person name="Chen W.-M."/>
        </authorList>
    </citation>
    <scope>NUCLEOTIDE SEQUENCE</scope>
    <source>
        <strain evidence="1">CYK-10</strain>
    </source>
</reference>